<evidence type="ECO:0000256" key="1">
    <source>
        <dbReference type="ARBA" id="ARBA00022845"/>
    </source>
</evidence>
<dbReference type="Gene3D" id="3.30.160.100">
    <property type="entry name" value="Ribosome hibernation promotion factor-like"/>
    <property type="match status" value="1"/>
</dbReference>
<evidence type="ECO:0000313" key="6">
    <source>
        <dbReference type="EMBL" id="MDQ0315158.1"/>
    </source>
</evidence>
<dbReference type="GO" id="GO:0022627">
    <property type="term" value="C:cytosolic small ribosomal subunit"/>
    <property type="evidence" value="ECO:0007669"/>
    <property type="project" value="TreeGrafter"/>
</dbReference>
<dbReference type="SUPFAM" id="SSF69754">
    <property type="entry name" value="Ribosome binding protein Y (YfiA homologue)"/>
    <property type="match status" value="1"/>
</dbReference>
<organism evidence="6 7">
    <name type="scientific">Amorphus orientalis</name>
    <dbReference type="NCBI Taxonomy" id="649198"/>
    <lineage>
        <taxon>Bacteria</taxon>
        <taxon>Pseudomonadati</taxon>
        <taxon>Pseudomonadota</taxon>
        <taxon>Alphaproteobacteria</taxon>
        <taxon>Hyphomicrobiales</taxon>
        <taxon>Amorphaceae</taxon>
        <taxon>Amorphus</taxon>
    </lineage>
</organism>
<name>A0AAE3VN70_9HYPH</name>
<keyword evidence="7" id="KW-1185">Reference proteome</keyword>
<protein>
    <recommendedName>
        <fullName evidence="3 4">Ribosome hibernation promoting factor</fullName>
        <shortName evidence="4">HPF</shortName>
    </recommendedName>
</protein>
<dbReference type="InterPro" id="IPR034694">
    <property type="entry name" value="HPF_long/plastid"/>
</dbReference>
<dbReference type="GO" id="GO:0043024">
    <property type="term" value="F:ribosomal small subunit binding"/>
    <property type="evidence" value="ECO:0007669"/>
    <property type="project" value="TreeGrafter"/>
</dbReference>
<dbReference type="RefSeq" id="WP_306884997.1">
    <property type="nucleotide sequence ID" value="NZ_JAUSUL010000002.1"/>
</dbReference>
<comment type="subunit">
    <text evidence="4">Interacts with 100S ribosomes.</text>
</comment>
<evidence type="ECO:0000256" key="2">
    <source>
        <dbReference type="ARBA" id="ARBA00038695"/>
    </source>
</evidence>
<dbReference type="InterPro" id="IPR050574">
    <property type="entry name" value="HPF/YfiA_ribosome-assoc"/>
</dbReference>
<dbReference type="PANTHER" id="PTHR33231:SF1">
    <property type="entry name" value="30S RIBOSOMAL PROTEIN"/>
    <property type="match status" value="1"/>
</dbReference>
<evidence type="ECO:0000256" key="4">
    <source>
        <dbReference type="HAMAP-Rule" id="MF_00839"/>
    </source>
</evidence>
<evidence type="ECO:0000313" key="7">
    <source>
        <dbReference type="Proteomes" id="UP001229244"/>
    </source>
</evidence>
<evidence type="ECO:0000256" key="3">
    <source>
        <dbReference type="ARBA" id="ARBA00041148"/>
    </source>
</evidence>
<comment type="similarity">
    <text evidence="4">Belongs to the HPF/YfiA ribosome-associated protein family. Long HPF subfamily.</text>
</comment>
<proteinExistence type="inferred from homology"/>
<comment type="subunit">
    <text evidence="2">Associates exclusively with 100S ribosomes, which are dimers of 70S ribosomes.</text>
</comment>
<keyword evidence="1 4" id="KW-0810">Translation regulation</keyword>
<dbReference type="Pfam" id="PF02482">
    <property type="entry name" value="Ribosomal_S30AE"/>
    <property type="match status" value="1"/>
</dbReference>
<dbReference type="Pfam" id="PF16321">
    <property type="entry name" value="Ribosom_S30AE_C"/>
    <property type="match status" value="1"/>
</dbReference>
<dbReference type="GO" id="GO:0045900">
    <property type="term" value="P:negative regulation of translational elongation"/>
    <property type="evidence" value="ECO:0007669"/>
    <property type="project" value="TreeGrafter"/>
</dbReference>
<gene>
    <name evidence="4" type="primary">hpf</name>
    <name evidence="6" type="ORF">J2S73_001615</name>
</gene>
<feature type="domain" description="Sigma 54 modulation/S30EA ribosomal protein C-terminal" evidence="5">
    <location>
        <begin position="126"/>
        <end position="179"/>
    </location>
</feature>
<reference evidence="6" key="1">
    <citation type="submission" date="2023-07" db="EMBL/GenBank/DDBJ databases">
        <title>Genomic Encyclopedia of Type Strains, Phase IV (KMG-IV): sequencing the most valuable type-strain genomes for metagenomic binning, comparative biology and taxonomic classification.</title>
        <authorList>
            <person name="Goeker M."/>
        </authorList>
    </citation>
    <scope>NUCLEOTIDE SEQUENCE</scope>
    <source>
        <strain evidence="6">DSM 21202</strain>
    </source>
</reference>
<dbReference type="InterPro" id="IPR032528">
    <property type="entry name" value="Ribosom_S30AE_C"/>
</dbReference>
<sequence>MLKISGKNMDIGNALRERIQDRVDDAVRKYFDGGYSGQIVVEPEGSGFKTDCSVHLDTGVVLKTSATASDATASFDQAAERVEKRLRRYKRRLKSHHTPANGEALEASSFVLAKPDEEDEVPVDYSPVVVAETATHVRTMTVGMAVLDLDLTEAPVVVFRSAANGAINVVYRRSDGNIGWIDPAFDSPKQS</sequence>
<dbReference type="InterPro" id="IPR003489">
    <property type="entry name" value="RHF/RaiA"/>
</dbReference>
<dbReference type="Proteomes" id="UP001229244">
    <property type="component" value="Unassembled WGS sequence"/>
</dbReference>
<dbReference type="NCBIfam" id="TIGR00741">
    <property type="entry name" value="yfiA"/>
    <property type="match status" value="1"/>
</dbReference>
<evidence type="ECO:0000259" key="5">
    <source>
        <dbReference type="Pfam" id="PF16321"/>
    </source>
</evidence>
<dbReference type="EMBL" id="JAUSUL010000002">
    <property type="protein sequence ID" value="MDQ0315158.1"/>
    <property type="molecule type" value="Genomic_DNA"/>
</dbReference>
<dbReference type="InterPro" id="IPR036567">
    <property type="entry name" value="RHF-like"/>
</dbReference>
<comment type="function">
    <text evidence="4">Required for dimerization of active 70S ribosomes into 100S ribosomes in stationary phase; 100S ribosomes are translationally inactive and sometimes present during exponential growth.</text>
</comment>
<dbReference type="HAMAP" id="MF_00839">
    <property type="entry name" value="HPF"/>
    <property type="match status" value="1"/>
</dbReference>
<dbReference type="AlphaFoldDB" id="A0AAE3VN70"/>
<comment type="caution">
    <text evidence="6">The sequence shown here is derived from an EMBL/GenBank/DDBJ whole genome shotgun (WGS) entry which is preliminary data.</text>
</comment>
<comment type="subcellular location">
    <subcellularLocation>
        <location evidence="4">Cytoplasm</location>
    </subcellularLocation>
</comment>
<dbReference type="Gene3D" id="3.30.505.50">
    <property type="entry name" value="Sigma 54 modulation/S30EA ribosomal protein, C-terminal domain"/>
    <property type="match status" value="1"/>
</dbReference>
<accession>A0AAE3VN70</accession>
<dbReference type="InterPro" id="IPR038416">
    <property type="entry name" value="Ribosom_S30AE_C_sf"/>
</dbReference>
<dbReference type="PANTHER" id="PTHR33231">
    <property type="entry name" value="30S RIBOSOMAL PROTEIN"/>
    <property type="match status" value="1"/>
</dbReference>
<keyword evidence="4" id="KW-0963">Cytoplasm</keyword>